<keyword evidence="4" id="KW-0539">Nucleus</keyword>
<dbReference type="GO" id="GO:0003700">
    <property type="term" value="F:DNA-binding transcription factor activity"/>
    <property type="evidence" value="ECO:0007669"/>
    <property type="project" value="InterPro"/>
</dbReference>
<keyword evidence="3" id="KW-0804">Transcription</keyword>
<protein>
    <recommendedName>
        <fullName evidence="6">NAC domain-containing protein</fullName>
    </recommendedName>
</protein>
<dbReference type="Pfam" id="PF02365">
    <property type="entry name" value="NAM"/>
    <property type="match status" value="1"/>
</dbReference>
<keyword evidence="1" id="KW-0805">Transcription regulation</keyword>
<dbReference type="EMBL" id="KZ305071">
    <property type="protein sequence ID" value="PIA30617.1"/>
    <property type="molecule type" value="Genomic_DNA"/>
</dbReference>
<sequence>MTRTWIIDSRGIAEKVKNATQLIAYQIKDYGASRECPSCHHNIDNSDVSVEWPGLPAGVKFDPSDVELVEHLAAKVGMGGARPHLFIDEFIPTLEGGEGICYAHPENLPGAKKDGSSVHFFHKTTKAYATGHRKRRKIHDQSSSTEEQVRWHKTGKTKAVIENGIQKGWKKIMVLYKSSKKGLKPDKINWVMHQYHLGITEDETDGEFVVSKIFYNQLSNQTPIIEEAVPLVNRAGPTTPNMYTPNPPRRGKRALVDEIDEEHLHDSKFTILDQIDEEHSQKSAMQVAELTLEAHQPTLAVVRSEDEDEKGDPLWLAGESQLAEDLNNDLDMTLFCDENFAYTPLNEINEFGIKDNPFSSPGSNKNDILKGDSETDWFADLGKLEFGTASDLVLPFSGLAVRFSGFTNWFSRKHFDLVRWSLKRKLME</sequence>
<gene>
    <name evidence="7" type="ORF">AQUCO_05400006v1</name>
</gene>
<dbReference type="FunCoup" id="A0A2G5CIF1">
    <property type="interactions" value="245"/>
</dbReference>
<dbReference type="InterPro" id="IPR044799">
    <property type="entry name" value="SOG1-like"/>
</dbReference>
<reference evidence="7 8" key="1">
    <citation type="submission" date="2017-09" db="EMBL/GenBank/DDBJ databases">
        <title>WGS assembly of Aquilegia coerulea Goldsmith.</title>
        <authorList>
            <person name="Hodges S."/>
            <person name="Kramer E."/>
            <person name="Nordborg M."/>
            <person name="Tomkins J."/>
            <person name="Borevitz J."/>
            <person name="Derieg N."/>
            <person name="Yan J."/>
            <person name="Mihaltcheva S."/>
            <person name="Hayes R.D."/>
            <person name="Rokhsar D."/>
        </authorList>
    </citation>
    <scope>NUCLEOTIDE SEQUENCE [LARGE SCALE GENOMIC DNA]</scope>
    <source>
        <strain evidence="8">cv. Goldsmith</strain>
    </source>
</reference>
<evidence type="ECO:0000313" key="7">
    <source>
        <dbReference type="EMBL" id="PIA30617.1"/>
    </source>
</evidence>
<feature type="domain" description="NAC" evidence="6">
    <location>
        <begin position="55"/>
        <end position="216"/>
    </location>
</feature>
<name>A0A2G5CIF1_AQUCA</name>
<feature type="region of interest" description="Disordered" evidence="5">
    <location>
        <begin position="131"/>
        <end position="150"/>
    </location>
</feature>
<dbReference type="AlphaFoldDB" id="A0A2G5CIF1"/>
<dbReference type="FunFam" id="2.170.150.80:FF:000009">
    <property type="entry name" value="NAC domain-containing protein 8"/>
    <property type="match status" value="1"/>
</dbReference>
<dbReference type="InterPro" id="IPR036093">
    <property type="entry name" value="NAC_dom_sf"/>
</dbReference>
<dbReference type="GO" id="GO:0000976">
    <property type="term" value="F:transcription cis-regulatory region binding"/>
    <property type="evidence" value="ECO:0007669"/>
    <property type="project" value="TreeGrafter"/>
</dbReference>
<dbReference type="PANTHER" id="PTHR31079:SF2">
    <property type="entry name" value="NAC DOMAIN CONTAINING PROTEIN 44-RELATED"/>
    <property type="match status" value="1"/>
</dbReference>
<dbReference type="OrthoDB" id="643388at2759"/>
<evidence type="ECO:0000256" key="1">
    <source>
        <dbReference type="ARBA" id="ARBA00023015"/>
    </source>
</evidence>
<dbReference type="Proteomes" id="UP000230069">
    <property type="component" value="Unassembled WGS sequence"/>
</dbReference>
<organism evidence="7 8">
    <name type="scientific">Aquilegia coerulea</name>
    <name type="common">Rocky mountain columbine</name>
    <dbReference type="NCBI Taxonomy" id="218851"/>
    <lineage>
        <taxon>Eukaryota</taxon>
        <taxon>Viridiplantae</taxon>
        <taxon>Streptophyta</taxon>
        <taxon>Embryophyta</taxon>
        <taxon>Tracheophyta</taxon>
        <taxon>Spermatophyta</taxon>
        <taxon>Magnoliopsida</taxon>
        <taxon>Ranunculales</taxon>
        <taxon>Ranunculaceae</taxon>
        <taxon>Thalictroideae</taxon>
        <taxon>Aquilegia</taxon>
    </lineage>
</organism>
<accession>A0A2G5CIF1</accession>
<evidence type="ECO:0000256" key="3">
    <source>
        <dbReference type="ARBA" id="ARBA00023163"/>
    </source>
</evidence>
<evidence type="ECO:0000256" key="4">
    <source>
        <dbReference type="ARBA" id="ARBA00023242"/>
    </source>
</evidence>
<evidence type="ECO:0000256" key="2">
    <source>
        <dbReference type="ARBA" id="ARBA00023125"/>
    </source>
</evidence>
<proteinExistence type="predicted"/>
<dbReference type="Gene3D" id="2.170.150.80">
    <property type="entry name" value="NAC domain"/>
    <property type="match status" value="1"/>
</dbReference>
<dbReference type="GO" id="GO:0005634">
    <property type="term" value="C:nucleus"/>
    <property type="evidence" value="ECO:0007669"/>
    <property type="project" value="TreeGrafter"/>
</dbReference>
<evidence type="ECO:0000259" key="6">
    <source>
        <dbReference type="PROSITE" id="PS51005"/>
    </source>
</evidence>
<dbReference type="PANTHER" id="PTHR31079">
    <property type="entry name" value="NAC DOMAIN-CONTAINING PROTEIN 73"/>
    <property type="match status" value="1"/>
</dbReference>
<dbReference type="STRING" id="218851.A0A2G5CIF1"/>
<evidence type="ECO:0000313" key="8">
    <source>
        <dbReference type="Proteomes" id="UP000230069"/>
    </source>
</evidence>
<keyword evidence="8" id="KW-1185">Reference proteome</keyword>
<evidence type="ECO:0000256" key="5">
    <source>
        <dbReference type="SAM" id="MobiDB-lite"/>
    </source>
</evidence>
<dbReference type="InterPro" id="IPR003441">
    <property type="entry name" value="NAC-dom"/>
</dbReference>
<dbReference type="PROSITE" id="PS51005">
    <property type="entry name" value="NAC"/>
    <property type="match status" value="1"/>
</dbReference>
<dbReference type="InParanoid" id="A0A2G5CIF1"/>
<keyword evidence="2" id="KW-0238">DNA-binding</keyword>
<dbReference type="SUPFAM" id="SSF101941">
    <property type="entry name" value="NAC domain"/>
    <property type="match status" value="1"/>
</dbReference>